<feature type="domain" description="CBS" evidence="4">
    <location>
        <begin position="168"/>
        <end position="224"/>
    </location>
</feature>
<dbReference type="Pfam" id="PF00571">
    <property type="entry name" value="CBS"/>
    <property type="match status" value="2"/>
</dbReference>
<evidence type="ECO:0000256" key="2">
    <source>
        <dbReference type="PROSITE-ProRule" id="PRU00703"/>
    </source>
</evidence>
<dbReference type="Gene3D" id="3.10.580.10">
    <property type="entry name" value="CBS-domain"/>
    <property type="match status" value="1"/>
</dbReference>
<evidence type="ECO:0000313" key="5">
    <source>
        <dbReference type="EMBL" id="NGO46376.1"/>
    </source>
</evidence>
<evidence type="ECO:0000313" key="6">
    <source>
        <dbReference type="Proteomes" id="UP001518140"/>
    </source>
</evidence>
<dbReference type="CDD" id="cd04586">
    <property type="entry name" value="CBS_pair_BON_assoc"/>
    <property type="match status" value="1"/>
</dbReference>
<dbReference type="PROSITE" id="PS51371">
    <property type="entry name" value="CBS"/>
    <property type="match status" value="2"/>
</dbReference>
<dbReference type="SMART" id="SM00116">
    <property type="entry name" value="CBS"/>
    <property type="match status" value="2"/>
</dbReference>
<accession>A0ABX0DWS0</accession>
<organism evidence="5 6">
    <name type="scientific">Streptomyces ureilyticus</name>
    <dbReference type="NCBI Taxonomy" id="1775131"/>
    <lineage>
        <taxon>Bacteria</taxon>
        <taxon>Bacillati</taxon>
        <taxon>Actinomycetota</taxon>
        <taxon>Actinomycetes</taxon>
        <taxon>Kitasatosporales</taxon>
        <taxon>Streptomycetaceae</taxon>
        <taxon>Streptomyces</taxon>
    </lineage>
</organism>
<dbReference type="PANTHER" id="PTHR43080:SF29">
    <property type="entry name" value="OS02G0818000 PROTEIN"/>
    <property type="match status" value="1"/>
</dbReference>
<dbReference type="EMBL" id="JAAKZX010000125">
    <property type="protein sequence ID" value="NGO46376.1"/>
    <property type="molecule type" value="Genomic_DNA"/>
</dbReference>
<keyword evidence="1 2" id="KW-0129">CBS domain</keyword>
<dbReference type="Proteomes" id="UP001518140">
    <property type="component" value="Unassembled WGS sequence"/>
</dbReference>
<feature type="compositionally biased region" description="Basic and acidic residues" evidence="3">
    <location>
        <begin position="1"/>
        <end position="15"/>
    </location>
</feature>
<dbReference type="SUPFAM" id="SSF54631">
    <property type="entry name" value="CBS-domain pair"/>
    <property type="match status" value="1"/>
</dbReference>
<keyword evidence="6" id="KW-1185">Reference proteome</keyword>
<evidence type="ECO:0000256" key="3">
    <source>
        <dbReference type="SAM" id="MobiDB-lite"/>
    </source>
</evidence>
<feature type="region of interest" description="Disordered" evidence="3">
    <location>
        <begin position="1"/>
        <end position="71"/>
    </location>
</feature>
<comment type="caution">
    <text evidence="5">The sequence shown here is derived from an EMBL/GenBank/DDBJ whole genome shotgun (WGS) entry which is preliminary data.</text>
</comment>
<dbReference type="InterPro" id="IPR000644">
    <property type="entry name" value="CBS_dom"/>
</dbReference>
<name>A0ABX0DWS0_9ACTN</name>
<gene>
    <name evidence="5" type="ORF">G6048_30985</name>
</gene>
<protein>
    <submittedName>
        <fullName evidence="5">CBS domain-containing protein</fullName>
    </submittedName>
</protein>
<dbReference type="RefSeq" id="WP_165342916.1">
    <property type="nucleotide sequence ID" value="NZ_JAAKZX010000125.1"/>
</dbReference>
<sequence>MSDFEHSSAEKEARRATPGRPWTPQEEPRRDALRRYLAAVAAAASARSTEESEPAAGKERAEPPATAAHAPSAQVPVVLHVRDVMQVPAVSVPGDMPFLDVAHTLAREQLSAVPVVDADDQVIGVVSESDLLAKAAVMAEPHRHGPVGRLRQHRLYERSHGDTASTLMTFPPVTVHPAERVADAAWTAAHTRLKRLPVTDHRGRLVGVVSRRDLLRALIRNDAEIRAEVESLVGQHLLDPRAVEVAVENGVVTMAGRLDKALGPELLASVRDIDDVVDVIDETEAD</sequence>
<feature type="domain" description="CBS" evidence="4">
    <location>
        <begin position="85"/>
        <end position="147"/>
    </location>
</feature>
<dbReference type="PANTHER" id="PTHR43080">
    <property type="entry name" value="CBS DOMAIN-CONTAINING PROTEIN CBSX3, MITOCHONDRIAL"/>
    <property type="match status" value="1"/>
</dbReference>
<evidence type="ECO:0000256" key="1">
    <source>
        <dbReference type="ARBA" id="ARBA00023122"/>
    </source>
</evidence>
<feature type="compositionally biased region" description="Low complexity" evidence="3">
    <location>
        <begin position="35"/>
        <end position="47"/>
    </location>
</feature>
<dbReference type="InterPro" id="IPR051257">
    <property type="entry name" value="Diverse_CBS-Domain"/>
</dbReference>
<reference evidence="5 6" key="1">
    <citation type="submission" date="2020-02" db="EMBL/GenBank/DDBJ databases">
        <title>Whole-genome analyses of novel actinobacteria.</title>
        <authorList>
            <person name="Sahin N."/>
            <person name="Tokatli A."/>
        </authorList>
    </citation>
    <scope>NUCLEOTIDE SEQUENCE [LARGE SCALE GENOMIC DNA]</scope>
    <source>
        <strain evidence="5 6">YC419</strain>
    </source>
</reference>
<dbReference type="InterPro" id="IPR046342">
    <property type="entry name" value="CBS_dom_sf"/>
</dbReference>
<evidence type="ECO:0000259" key="4">
    <source>
        <dbReference type="PROSITE" id="PS51371"/>
    </source>
</evidence>
<proteinExistence type="predicted"/>